<dbReference type="Proteomes" id="UP000829354">
    <property type="component" value="Chromosome II"/>
</dbReference>
<feature type="chain" id="PRO_5044707052" evidence="1">
    <location>
        <begin position="16"/>
        <end position="114"/>
    </location>
</feature>
<dbReference type="EMBL" id="CP092621">
    <property type="protein sequence ID" value="UMM18111.1"/>
    <property type="molecule type" value="Genomic_DNA"/>
</dbReference>
<organism evidence="3 5">
    <name type="scientific">Caenorhabditis briggsae</name>
    <dbReference type="NCBI Taxonomy" id="6238"/>
    <lineage>
        <taxon>Eukaryota</taxon>
        <taxon>Metazoa</taxon>
        <taxon>Ecdysozoa</taxon>
        <taxon>Nematoda</taxon>
        <taxon>Chromadorea</taxon>
        <taxon>Rhabditida</taxon>
        <taxon>Rhabditina</taxon>
        <taxon>Rhabditomorpha</taxon>
        <taxon>Rhabditoidea</taxon>
        <taxon>Rhabditidae</taxon>
        <taxon>Peloderinae</taxon>
        <taxon>Caenorhabditis</taxon>
    </lineage>
</organism>
<evidence type="ECO:0000313" key="4">
    <source>
        <dbReference type="Proteomes" id="UP000827892"/>
    </source>
</evidence>
<evidence type="ECO:0000256" key="1">
    <source>
        <dbReference type="SAM" id="SignalP"/>
    </source>
</evidence>
<dbReference type="Proteomes" id="UP000827892">
    <property type="component" value="Chromosome II"/>
</dbReference>
<keyword evidence="5" id="KW-1185">Reference proteome</keyword>
<proteinExistence type="predicted"/>
<evidence type="ECO:0000313" key="3">
    <source>
        <dbReference type="EMBL" id="UMM18111.1"/>
    </source>
</evidence>
<dbReference type="AlphaFoldDB" id="A0AAE9EB07"/>
<reference evidence="2 4" key="2">
    <citation type="submission" date="2022-05" db="EMBL/GenBank/DDBJ databases">
        <title>Chromosome-level reference genomes for two strains of Caenorhabditis briggsae: an improved platform for comparative genomics.</title>
        <authorList>
            <person name="Stevens L."/>
            <person name="Andersen E.C."/>
        </authorList>
    </citation>
    <scope>NUCLEOTIDE SEQUENCE [LARGE SCALE GENOMIC DNA]</scope>
    <source>
        <strain evidence="2">QX1410_ONT</strain>
        <tissue evidence="2">Whole-organism</tissue>
    </source>
</reference>
<sequence length="114" mass="13166">MFLFLLIFVSAVCSADNSMYDLTSCTYTNCHSMLTTGQCPDEFYLVKWEKCGFLKKHELCCRMSNSTTVDKCRWGPCHASLESNFCSKTEFVSEEKKCSLLQKQERCCKQETIH</sequence>
<evidence type="ECO:0000313" key="5">
    <source>
        <dbReference type="Proteomes" id="UP000829354"/>
    </source>
</evidence>
<accession>A0AAE9EB07</accession>
<reference evidence="3 5" key="1">
    <citation type="submission" date="2022-04" db="EMBL/GenBank/DDBJ databases">
        <title>Chromosome-level reference genomes for two strains of Caenorhabditis briggsae: an improved platform for comparative genomics.</title>
        <authorList>
            <person name="Stevens L."/>
            <person name="Andersen E."/>
        </authorList>
    </citation>
    <scope>NUCLEOTIDE SEQUENCE [LARGE SCALE GENOMIC DNA]</scope>
    <source>
        <strain evidence="3">VX34</strain>
        <tissue evidence="3">Whole-organism</tissue>
    </source>
</reference>
<keyword evidence="1" id="KW-0732">Signal</keyword>
<evidence type="ECO:0000313" key="2">
    <source>
        <dbReference type="EMBL" id="ULU06164.1"/>
    </source>
</evidence>
<dbReference type="EMBL" id="CP090892">
    <property type="protein sequence ID" value="ULU06164.1"/>
    <property type="molecule type" value="Genomic_DNA"/>
</dbReference>
<name>A0AAE9EB07_CAEBR</name>
<feature type="signal peptide" evidence="1">
    <location>
        <begin position="1"/>
        <end position="15"/>
    </location>
</feature>
<gene>
    <name evidence="2" type="ORF">L3Y34_018207</name>
    <name evidence="3" type="ORF">L5515_014330</name>
</gene>
<protein>
    <submittedName>
        <fullName evidence="3">Uncharacterized protein</fullName>
    </submittedName>
</protein>